<feature type="compositionally biased region" description="Polar residues" evidence="1">
    <location>
        <begin position="165"/>
        <end position="180"/>
    </location>
</feature>
<gene>
    <name evidence="2" type="ORF">BDV96DRAFT_605227</name>
</gene>
<dbReference type="AlphaFoldDB" id="A0A6A5YP68"/>
<organism evidence="2 3">
    <name type="scientific">Lophiotrema nucula</name>
    <dbReference type="NCBI Taxonomy" id="690887"/>
    <lineage>
        <taxon>Eukaryota</taxon>
        <taxon>Fungi</taxon>
        <taxon>Dikarya</taxon>
        <taxon>Ascomycota</taxon>
        <taxon>Pezizomycotina</taxon>
        <taxon>Dothideomycetes</taxon>
        <taxon>Pleosporomycetidae</taxon>
        <taxon>Pleosporales</taxon>
        <taxon>Lophiotremataceae</taxon>
        <taxon>Lophiotrema</taxon>
    </lineage>
</organism>
<proteinExistence type="predicted"/>
<evidence type="ECO:0000313" key="2">
    <source>
        <dbReference type="EMBL" id="KAF2108780.1"/>
    </source>
</evidence>
<sequence>MVSPSTLAAAITISSALFLLSITLSAKICYSRYCKKRDKQREADIEKQVGKYLEDRDMGWRRRGGVVLQSGGWEGEGEGEGGEAGGGGEGERNPYQIDSGGRRVATPPGWESGEWKEGEDEEADGKGSGSLDSGSNVAVYSLSENGASTVAIYGSEGGESSRSGLTDSSSITVHDSTEPVSPSIPPRHPGRPRPFLSVDIDSVPERQAFSDNDASNVTVCGSAETLPPSIPPRHPGRPRPFIKVSSVSGRQTFSDSEVTDSSHVAVCGSAESVVASPTPLTRAYGLDGEELPPLQDGDEETDGFSDALDVVVHGSVESKDENDTSRAYGFGGEVLPALPDEKAEEEGEVDVGELGDLAHVVVNGFFESLLSPVRVRVSGLSDGTTHESVQSNDALVRDTEAVSDIEFTMPPFIARLKT</sequence>
<dbReference type="EMBL" id="ML977345">
    <property type="protein sequence ID" value="KAF2108780.1"/>
    <property type="molecule type" value="Genomic_DNA"/>
</dbReference>
<feature type="region of interest" description="Disordered" evidence="1">
    <location>
        <begin position="68"/>
        <end position="133"/>
    </location>
</feature>
<reference evidence="2" key="1">
    <citation type="journal article" date="2020" name="Stud. Mycol.">
        <title>101 Dothideomycetes genomes: a test case for predicting lifestyles and emergence of pathogens.</title>
        <authorList>
            <person name="Haridas S."/>
            <person name="Albert R."/>
            <person name="Binder M."/>
            <person name="Bloem J."/>
            <person name="Labutti K."/>
            <person name="Salamov A."/>
            <person name="Andreopoulos B."/>
            <person name="Baker S."/>
            <person name="Barry K."/>
            <person name="Bills G."/>
            <person name="Bluhm B."/>
            <person name="Cannon C."/>
            <person name="Castanera R."/>
            <person name="Culley D."/>
            <person name="Daum C."/>
            <person name="Ezra D."/>
            <person name="Gonzalez J."/>
            <person name="Henrissat B."/>
            <person name="Kuo A."/>
            <person name="Liang C."/>
            <person name="Lipzen A."/>
            <person name="Lutzoni F."/>
            <person name="Magnuson J."/>
            <person name="Mondo S."/>
            <person name="Nolan M."/>
            <person name="Ohm R."/>
            <person name="Pangilinan J."/>
            <person name="Park H.-J."/>
            <person name="Ramirez L."/>
            <person name="Alfaro M."/>
            <person name="Sun H."/>
            <person name="Tritt A."/>
            <person name="Yoshinaga Y."/>
            <person name="Zwiers L.-H."/>
            <person name="Turgeon B."/>
            <person name="Goodwin S."/>
            <person name="Spatafora J."/>
            <person name="Crous P."/>
            <person name="Grigoriev I."/>
        </authorList>
    </citation>
    <scope>NUCLEOTIDE SEQUENCE</scope>
    <source>
        <strain evidence="2">CBS 627.86</strain>
    </source>
</reference>
<accession>A0A6A5YP68</accession>
<keyword evidence="3" id="KW-1185">Reference proteome</keyword>
<evidence type="ECO:0000313" key="3">
    <source>
        <dbReference type="Proteomes" id="UP000799770"/>
    </source>
</evidence>
<name>A0A6A5YP68_9PLEO</name>
<dbReference type="Proteomes" id="UP000799770">
    <property type="component" value="Unassembled WGS sequence"/>
</dbReference>
<feature type="region of interest" description="Disordered" evidence="1">
    <location>
        <begin position="221"/>
        <end position="240"/>
    </location>
</feature>
<feature type="region of interest" description="Disordered" evidence="1">
    <location>
        <begin position="152"/>
        <end position="195"/>
    </location>
</feature>
<protein>
    <submittedName>
        <fullName evidence="2">Uncharacterized protein</fullName>
    </submittedName>
</protein>
<evidence type="ECO:0000256" key="1">
    <source>
        <dbReference type="SAM" id="MobiDB-lite"/>
    </source>
</evidence>